<dbReference type="RefSeq" id="WP_061429761.1">
    <property type="nucleotide sequence ID" value="NZ_CATNZX010000001.1"/>
</dbReference>
<keyword evidence="2" id="KW-0614">Plasmid</keyword>
<name>A0A140GRL0_CLOPF</name>
<evidence type="ECO:0000313" key="3">
    <source>
        <dbReference type="Proteomes" id="UP000070260"/>
    </source>
</evidence>
<feature type="domain" description="NERD" evidence="1">
    <location>
        <begin position="51"/>
        <end position="170"/>
    </location>
</feature>
<protein>
    <recommendedName>
        <fullName evidence="1">NERD domain-containing protein</fullName>
    </recommendedName>
</protein>
<accession>A0A140GRL0</accession>
<dbReference type="OrthoDB" id="9813328at2"/>
<dbReference type="InterPro" id="IPR011528">
    <property type="entry name" value="NERD"/>
</dbReference>
<proteinExistence type="predicted"/>
<dbReference type="Pfam" id="PF08378">
    <property type="entry name" value="NERD"/>
    <property type="match status" value="1"/>
</dbReference>
<dbReference type="Proteomes" id="UP000070260">
    <property type="component" value="Plasmid pJFP838A"/>
</dbReference>
<sequence>MIILTIIIYYLIYKFLEISEKRNRKRNKKQKPKIQQQEVYREVPKSEAEIIGEYGEDMIANSLSKVISDGFIVRNVYIPKANKKGYSEIDILLVHKTGIYCFECKNYSGGLFGKKNELYWTEYFGKRAKSYKIYNPIKQNFNHIMSLRAILPNKFKSNIFSCIVFAQDIRIPYIESDRTLCLFANLKDLYLLKKIISSKSEIYSHDVLCELHNYLKPYSHVTEEEIQNHKEQISKRYKNVNN</sequence>
<evidence type="ECO:0000313" key="2">
    <source>
        <dbReference type="EMBL" id="AMN31169.1"/>
    </source>
</evidence>
<dbReference type="AlphaFoldDB" id="A0A140GRL0"/>
<reference evidence="2 3" key="1">
    <citation type="journal article" date="2016" name="PLoS ONE">
        <title>Plasmid Characterization and Chromosome Analysis of Two netF+ Clostridium perfringens Isolates Associated with Foal and Canine Necrotizing Enteritis.</title>
        <authorList>
            <person name="Mehdizadeh Gohari I."/>
            <person name="Kropinski A.M."/>
            <person name="Weese S.J."/>
            <person name="Parreira V.R."/>
            <person name="Whitehead A.E."/>
            <person name="Boerlin P."/>
            <person name="Prescott J.F."/>
        </authorList>
    </citation>
    <scope>NUCLEOTIDE SEQUENCE [LARGE SCALE GENOMIC DNA]</scope>
    <source>
        <strain evidence="2 3">JP838</strain>
        <plasmid evidence="3">Plasmid pJFP838A</plasmid>
    </source>
</reference>
<dbReference type="PATRIC" id="fig|1502.177.peg.3461"/>
<geneLocation type="plasmid" evidence="2 3">
    <name>pJFP838A</name>
</geneLocation>
<dbReference type="EMBL" id="CP013615">
    <property type="protein sequence ID" value="AMN31169.1"/>
    <property type="molecule type" value="Genomic_DNA"/>
</dbReference>
<organism evidence="2 3">
    <name type="scientific">Clostridium perfringens</name>
    <dbReference type="NCBI Taxonomy" id="1502"/>
    <lineage>
        <taxon>Bacteria</taxon>
        <taxon>Bacillati</taxon>
        <taxon>Bacillota</taxon>
        <taxon>Clostridia</taxon>
        <taxon>Eubacteriales</taxon>
        <taxon>Clostridiaceae</taxon>
        <taxon>Clostridium</taxon>
    </lineage>
</organism>
<evidence type="ECO:0000259" key="1">
    <source>
        <dbReference type="PROSITE" id="PS50965"/>
    </source>
</evidence>
<dbReference type="PROSITE" id="PS50965">
    <property type="entry name" value="NERD"/>
    <property type="match status" value="1"/>
</dbReference>
<gene>
    <name evidence="2" type="ORF">JFP838_pA0253</name>
</gene>